<keyword evidence="8 11" id="KW-0030">Aminoacyl-tRNA synthetase</keyword>
<dbReference type="Gene3D" id="3.30.930.10">
    <property type="entry name" value="Bira Bifunctional Protein, Domain 2"/>
    <property type="match status" value="1"/>
</dbReference>
<dbReference type="eggNOG" id="KOG1936">
    <property type="taxonomic scope" value="Eukaryota"/>
</dbReference>
<dbReference type="Gene3D" id="3.40.50.800">
    <property type="entry name" value="Anticodon-binding domain"/>
    <property type="match status" value="1"/>
</dbReference>
<keyword evidence="6" id="KW-0067">ATP-binding</keyword>
<dbReference type="SUPFAM" id="SSF52954">
    <property type="entry name" value="Class II aaRS ABD-related"/>
    <property type="match status" value="1"/>
</dbReference>
<name>Q4N9G9_THEPA</name>
<dbReference type="SUPFAM" id="SSF55681">
    <property type="entry name" value="Class II aaRS and biotin synthetases"/>
    <property type="match status" value="1"/>
</dbReference>
<dbReference type="GO" id="GO:0005524">
    <property type="term" value="F:ATP binding"/>
    <property type="evidence" value="ECO:0007669"/>
    <property type="project" value="UniProtKB-KW"/>
</dbReference>
<dbReference type="PROSITE" id="PS50862">
    <property type="entry name" value="AA_TRNA_LIGASE_II"/>
    <property type="match status" value="1"/>
</dbReference>
<keyword evidence="7" id="KW-0648">Protein biosynthesis</keyword>
<dbReference type="GO" id="GO:0006427">
    <property type="term" value="P:histidyl-tRNA aminoacylation"/>
    <property type="evidence" value="ECO:0007669"/>
    <property type="project" value="InterPro"/>
</dbReference>
<evidence type="ECO:0000256" key="7">
    <source>
        <dbReference type="ARBA" id="ARBA00022917"/>
    </source>
</evidence>
<evidence type="ECO:0000256" key="4">
    <source>
        <dbReference type="ARBA" id="ARBA00022598"/>
    </source>
</evidence>
<dbReference type="InterPro" id="IPR006195">
    <property type="entry name" value="aa-tRNA-synth_II"/>
</dbReference>
<dbReference type="VEuPathDB" id="PiroplasmaDB:TpMuguga_01g00145"/>
<evidence type="ECO:0000313" key="11">
    <source>
        <dbReference type="EMBL" id="EAN33389.1"/>
    </source>
</evidence>
<dbReference type="InterPro" id="IPR036621">
    <property type="entry name" value="Anticodon-bd_dom_sf"/>
</dbReference>
<keyword evidence="5" id="KW-0547">Nucleotide-binding</keyword>
<evidence type="ECO:0000256" key="8">
    <source>
        <dbReference type="ARBA" id="ARBA00023146"/>
    </source>
</evidence>
<dbReference type="STRING" id="5875.Q4N9G9"/>
<dbReference type="GO" id="GO:0005829">
    <property type="term" value="C:cytosol"/>
    <property type="evidence" value="ECO:0007669"/>
    <property type="project" value="TreeGrafter"/>
</dbReference>
<dbReference type="GO" id="GO:0003723">
    <property type="term" value="F:RNA binding"/>
    <property type="evidence" value="ECO:0007669"/>
    <property type="project" value="TreeGrafter"/>
</dbReference>
<dbReference type="GO" id="GO:0005739">
    <property type="term" value="C:mitochondrion"/>
    <property type="evidence" value="ECO:0007669"/>
    <property type="project" value="TreeGrafter"/>
</dbReference>
<dbReference type="FunCoup" id="Q4N9G9">
    <property type="interactions" value="22"/>
</dbReference>
<gene>
    <name evidence="11" type="ordered locus">TP01_0145</name>
</gene>
<dbReference type="GO" id="GO:0004821">
    <property type="term" value="F:histidine-tRNA ligase activity"/>
    <property type="evidence" value="ECO:0007669"/>
    <property type="project" value="UniProtKB-EC"/>
</dbReference>
<dbReference type="PANTHER" id="PTHR11476:SF7">
    <property type="entry name" value="HISTIDINE--TRNA LIGASE"/>
    <property type="match status" value="1"/>
</dbReference>
<evidence type="ECO:0000256" key="6">
    <source>
        <dbReference type="ARBA" id="ARBA00022840"/>
    </source>
</evidence>
<dbReference type="GeneID" id="3502640"/>
<organism evidence="11 12">
    <name type="scientific">Theileria parva</name>
    <name type="common">East coast fever infection agent</name>
    <dbReference type="NCBI Taxonomy" id="5875"/>
    <lineage>
        <taxon>Eukaryota</taxon>
        <taxon>Sar</taxon>
        <taxon>Alveolata</taxon>
        <taxon>Apicomplexa</taxon>
        <taxon>Aconoidasida</taxon>
        <taxon>Piroplasmida</taxon>
        <taxon>Theileriidae</taxon>
        <taxon>Theileria</taxon>
    </lineage>
</organism>
<dbReference type="InterPro" id="IPR045864">
    <property type="entry name" value="aa-tRNA-synth_II/BPL/LPL"/>
</dbReference>
<dbReference type="EC" id="6.1.1.21" evidence="2"/>
<evidence type="ECO:0000256" key="2">
    <source>
        <dbReference type="ARBA" id="ARBA00012815"/>
    </source>
</evidence>
<sequence length="943" mass="106509">MTYLTLDCNKLLSIDDLCLVGLSKVYISIEPELAKKINLNLEEINSTPKCNNSTDFDLSFVDREYLKSRMICCNILQQALRWKPKPNSLFITKLVKALNTNSNFKRFPSDKTLYNGDLSYTQSPGIPRMLSTVTSPKSDLNNPSEILQKEVGLSSDELNSLVNSQTEFLSNVSVLGSLLKTMSNLSDLNMGLLCESISVPYDFLLLPELQKIPNVMETVRNILWLTEDSKLIPKKGGDKNLKSLISTQLVHTSELRSLSQSILKEVSKMFSSLCSNLVQPELQNVVDKAWSASLDSQLNALLYSLKNVVVLYNEILPLVFSKYSESYNNGVENCVDGLSVESLEKSLNKYNELFSSFKEKWNNLPKPTLTSLEYLADLYNDYSSLSLCVSVNMLNLKELNDQKAYEKKAKSSKQVQKSVLGHGNELYKDFLDKEVCKGVKYCDSGVWDTLSRTLSGSSLLSLCNKFEALLVPQNQKTRLPKLPKGTMDFCPNEVLTRRVVISSIKDIFRQHGAVEIETPVFELKETLLGKYGEDQKLIFDLKDQGGEQLSLRYDLTVPFARFVAMNKMEKIKRFHIGKVYRRDEPQLARGRYREFYQCDLDCAGEYPKMVPDAEIIFILVRVLRLLKGGSFAVRVNHRAILDAVLLHCGVEVSMHRTICSSIDKLDKLPWDKVKLEMTSEKGLPEYIADKIKEFIEINGTFTEVLEKLRDKNVTTLTKDSSVTSVKDKSDGNVLDEMALLWSYLEAFGVKESEVMFDMSLARGLDYYTGVIFEAFLKDEEVGSVGAGGRYDGLIGMFSGKNVPAVGMSVGIERLFRTMPKQNSGDLTDVFVCSVGSPQMFFERMKLVGMLWSHGIRAEFLYNINANLRKQLDAATDKGVSLMVLVGDSELETDTVKIKRLSYNEEERLEDLTVKRSELVNTLKSLLSDNTKYDKLVKTLFNPK</sequence>
<dbReference type="HAMAP" id="MF_00127">
    <property type="entry name" value="His_tRNA_synth"/>
    <property type="match status" value="1"/>
</dbReference>
<protein>
    <recommendedName>
        <fullName evidence="3">Histidine--tRNA ligase, cytoplasmic</fullName>
        <ecNumber evidence="2">6.1.1.21</ecNumber>
    </recommendedName>
</protein>
<dbReference type="CDD" id="cd00859">
    <property type="entry name" value="HisRS_anticodon"/>
    <property type="match status" value="1"/>
</dbReference>
<keyword evidence="4" id="KW-0436">Ligase</keyword>
<accession>Q4N9G9</accession>
<comment type="catalytic activity">
    <reaction evidence="9">
        <text>tRNA(His) + L-histidine + ATP = L-histidyl-tRNA(His) + AMP + diphosphate + H(+)</text>
        <dbReference type="Rhea" id="RHEA:17313"/>
        <dbReference type="Rhea" id="RHEA-COMP:9665"/>
        <dbReference type="Rhea" id="RHEA-COMP:9689"/>
        <dbReference type="ChEBI" id="CHEBI:15378"/>
        <dbReference type="ChEBI" id="CHEBI:30616"/>
        <dbReference type="ChEBI" id="CHEBI:33019"/>
        <dbReference type="ChEBI" id="CHEBI:57595"/>
        <dbReference type="ChEBI" id="CHEBI:78442"/>
        <dbReference type="ChEBI" id="CHEBI:78527"/>
        <dbReference type="ChEBI" id="CHEBI:456215"/>
        <dbReference type="EC" id="6.1.1.21"/>
    </reaction>
</comment>
<dbReference type="Proteomes" id="UP000001949">
    <property type="component" value="Unassembled WGS sequence"/>
</dbReference>
<dbReference type="CDD" id="cd00773">
    <property type="entry name" value="HisRS-like_core"/>
    <property type="match status" value="1"/>
</dbReference>
<dbReference type="InterPro" id="IPR004154">
    <property type="entry name" value="Anticodon-bd"/>
</dbReference>
<comment type="similarity">
    <text evidence="1">Belongs to the class-II aminoacyl-tRNA synthetase family.</text>
</comment>
<dbReference type="FunFam" id="3.30.930.10:FF:000061">
    <property type="entry name" value="Histidine--tRNA ligase, cytoplasmic"/>
    <property type="match status" value="1"/>
</dbReference>
<comment type="caution">
    <text evidence="11">The sequence shown here is derived from an EMBL/GenBank/DDBJ whole genome shotgun (WGS) entry which is preliminary data.</text>
</comment>
<dbReference type="Pfam" id="PF13393">
    <property type="entry name" value="tRNA-synt_His"/>
    <property type="match status" value="1"/>
</dbReference>
<dbReference type="AlphaFoldDB" id="Q4N9G9"/>
<proteinExistence type="inferred from homology"/>
<dbReference type="PANTHER" id="PTHR11476">
    <property type="entry name" value="HISTIDYL-TRNA SYNTHETASE"/>
    <property type="match status" value="1"/>
</dbReference>
<evidence type="ECO:0000259" key="10">
    <source>
        <dbReference type="PROSITE" id="PS50862"/>
    </source>
</evidence>
<dbReference type="KEGG" id="tpv:TP01_0145"/>
<feature type="domain" description="Aminoacyl-transfer RNA synthetases class-II family profile" evidence="10">
    <location>
        <begin position="458"/>
        <end position="837"/>
    </location>
</feature>
<dbReference type="InParanoid" id="Q4N9G9"/>
<dbReference type="FunFam" id="3.40.50.800:FF:000012">
    <property type="entry name" value="Histidine--tRNA ligase, cytoplasmic"/>
    <property type="match status" value="1"/>
</dbReference>
<dbReference type="InterPro" id="IPR033656">
    <property type="entry name" value="HisRS_anticodon"/>
</dbReference>
<reference evidence="11 12" key="1">
    <citation type="journal article" date="2005" name="Science">
        <title>Genome sequence of Theileria parva, a bovine pathogen that transforms lymphocytes.</title>
        <authorList>
            <person name="Gardner M.J."/>
            <person name="Bishop R."/>
            <person name="Shah T."/>
            <person name="de Villiers E.P."/>
            <person name="Carlton J.M."/>
            <person name="Hall N."/>
            <person name="Ren Q."/>
            <person name="Paulsen I.T."/>
            <person name="Pain A."/>
            <person name="Berriman M."/>
            <person name="Wilson R.J.M."/>
            <person name="Sato S."/>
            <person name="Ralph S.A."/>
            <person name="Mann D.J."/>
            <person name="Xiong Z."/>
            <person name="Shallom S.J."/>
            <person name="Weidman J."/>
            <person name="Jiang L."/>
            <person name="Lynn J."/>
            <person name="Weaver B."/>
            <person name="Shoaibi A."/>
            <person name="Domingo A.R."/>
            <person name="Wasawo D."/>
            <person name="Crabtree J."/>
            <person name="Wortman J.R."/>
            <person name="Haas B."/>
            <person name="Angiuoli S.V."/>
            <person name="Creasy T.H."/>
            <person name="Lu C."/>
            <person name="Suh B."/>
            <person name="Silva J.C."/>
            <person name="Utterback T.R."/>
            <person name="Feldblyum T.V."/>
            <person name="Pertea M."/>
            <person name="Allen J."/>
            <person name="Nierman W.C."/>
            <person name="Taracha E.L.N."/>
            <person name="Salzberg S.L."/>
            <person name="White O.R."/>
            <person name="Fitzhugh H.A."/>
            <person name="Morzaria S."/>
            <person name="Venter J.C."/>
            <person name="Fraser C.M."/>
            <person name="Nene V."/>
        </authorList>
    </citation>
    <scope>NUCLEOTIDE SEQUENCE [LARGE SCALE GENOMIC DNA]</scope>
    <source>
        <strain evidence="11 12">Muguga</strain>
    </source>
</reference>
<evidence type="ECO:0000256" key="5">
    <source>
        <dbReference type="ARBA" id="ARBA00022741"/>
    </source>
</evidence>
<dbReference type="InterPro" id="IPR041715">
    <property type="entry name" value="HisRS-like_core"/>
</dbReference>
<dbReference type="OMA" id="EMHRTIC"/>
<dbReference type="NCBIfam" id="TIGR00442">
    <property type="entry name" value="hisS"/>
    <property type="match status" value="1"/>
</dbReference>
<dbReference type="EMBL" id="AAGK01000001">
    <property type="protein sequence ID" value="EAN33389.1"/>
    <property type="molecule type" value="Genomic_DNA"/>
</dbReference>
<dbReference type="InterPro" id="IPR015807">
    <property type="entry name" value="His-tRNA-ligase"/>
</dbReference>
<dbReference type="Pfam" id="PF03129">
    <property type="entry name" value="HGTP_anticodon"/>
    <property type="match status" value="1"/>
</dbReference>
<keyword evidence="12" id="KW-1185">Reference proteome</keyword>
<evidence type="ECO:0000256" key="3">
    <source>
        <dbReference type="ARBA" id="ARBA00015302"/>
    </source>
</evidence>
<evidence type="ECO:0000256" key="9">
    <source>
        <dbReference type="ARBA" id="ARBA00047639"/>
    </source>
</evidence>
<dbReference type="GO" id="GO:0032543">
    <property type="term" value="P:mitochondrial translation"/>
    <property type="evidence" value="ECO:0007669"/>
    <property type="project" value="TreeGrafter"/>
</dbReference>
<evidence type="ECO:0000256" key="1">
    <source>
        <dbReference type="ARBA" id="ARBA00008226"/>
    </source>
</evidence>
<evidence type="ECO:0000313" key="12">
    <source>
        <dbReference type="Proteomes" id="UP000001949"/>
    </source>
</evidence>